<dbReference type="GO" id="GO:0035999">
    <property type="term" value="P:tetrahydrofolate interconversion"/>
    <property type="evidence" value="ECO:0007669"/>
    <property type="project" value="UniProtKB-UniRule"/>
</dbReference>
<proteinExistence type="inferred from homology"/>
<feature type="binding site" evidence="9">
    <location>
        <begin position="365"/>
        <end position="367"/>
    </location>
    <ligand>
        <name>(6S)-5,6,7,8-tetrahydrofolate</name>
        <dbReference type="ChEBI" id="CHEBI:57453"/>
    </ligand>
</feature>
<feature type="binding site" evidence="9">
    <location>
        <position position="124"/>
    </location>
    <ligand>
        <name>(6S)-5,6,7,8-tetrahydrofolate</name>
        <dbReference type="ChEBI" id="CHEBI:57453"/>
    </ligand>
</feature>
<name>A0A1G2KYK5_9BACT</name>
<dbReference type="GO" id="GO:0032259">
    <property type="term" value="P:methylation"/>
    <property type="evidence" value="ECO:0007669"/>
    <property type="project" value="UniProtKB-KW"/>
</dbReference>
<dbReference type="InterPro" id="IPR015422">
    <property type="entry name" value="PyrdxlP-dep_Trfase_small"/>
</dbReference>
<keyword evidence="8 9" id="KW-0663">Pyridoxal phosphate</keyword>
<dbReference type="InterPro" id="IPR039429">
    <property type="entry name" value="SHMT-like_dom"/>
</dbReference>
<dbReference type="GO" id="GO:0005829">
    <property type="term" value="C:cytosol"/>
    <property type="evidence" value="ECO:0007669"/>
    <property type="project" value="TreeGrafter"/>
</dbReference>
<dbReference type="CDD" id="cd00378">
    <property type="entry name" value="SHMT"/>
    <property type="match status" value="1"/>
</dbReference>
<comment type="catalytic activity">
    <reaction evidence="9">
        <text>(6R)-5,10-methylene-5,6,7,8-tetrahydrofolate + glycine + H2O = (6S)-5,6,7,8-tetrahydrofolate + L-serine</text>
        <dbReference type="Rhea" id="RHEA:15481"/>
        <dbReference type="ChEBI" id="CHEBI:15377"/>
        <dbReference type="ChEBI" id="CHEBI:15636"/>
        <dbReference type="ChEBI" id="CHEBI:33384"/>
        <dbReference type="ChEBI" id="CHEBI:57305"/>
        <dbReference type="ChEBI" id="CHEBI:57453"/>
        <dbReference type="EC" id="2.1.2.1"/>
    </reaction>
</comment>
<dbReference type="AlphaFoldDB" id="A0A1G2KYK5"/>
<dbReference type="GO" id="GO:0004372">
    <property type="term" value="F:glycine hydroxymethyltransferase activity"/>
    <property type="evidence" value="ECO:0007669"/>
    <property type="project" value="UniProtKB-UniRule"/>
</dbReference>
<dbReference type="PANTHER" id="PTHR11680">
    <property type="entry name" value="SERINE HYDROXYMETHYLTRANSFERASE"/>
    <property type="match status" value="1"/>
</dbReference>
<keyword evidence="9" id="KW-0028">Amino-acid biosynthesis</keyword>
<dbReference type="Gene3D" id="3.40.640.10">
    <property type="entry name" value="Type I PLP-dependent aspartate aminotransferase-like (Major domain)"/>
    <property type="match status" value="1"/>
</dbReference>
<dbReference type="InterPro" id="IPR001085">
    <property type="entry name" value="Ser_HO-MeTrfase"/>
</dbReference>
<comment type="cofactor">
    <cofactor evidence="1 9 10">
        <name>pyridoxal 5'-phosphate</name>
        <dbReference type="ChEBI" id="CHEBI:597326"/>
    </cofactor>
</comment>
<feature type="site" description="Plays an important role in substrate specificity" evidence="9">
    <location>
        <position position="231"/>
    </location>
</feature>
<evidence type="ECO:0000256" key="2">
    <source>
        <dbReference type="ARBA" id="ARBA00004496"/>
    </source>
</evidence>
<dbReference type="UniPathway" id="UPA00193"/>
<dbReference type="Proteomes" id="UP000177811">
    <property type="component" value="Unassembled WGS sequence"/>
</dbReference>
<evidence type="ECO:0000256" key="3">
    <source>
        <dbReference type="ARBA" id="ARBA00006376"/>
    </source>
</evidence>
<dbReference type="InterPro" id="IPR019798">
    <property type="entry name" value="Ser_HO-MeTrfase_PLP_BS"/>
</dbReference>
<dbReference type="SUPFAM" id="SSF53383">
    <property type="entry name" value="PLP-dependent transferases"/>
    <property type="match status" value="1"/>
</dbReference>
<evidence type="ECO:0000259" key="11">
    <source>
        <dbReference type="Pfam" id="PF00464"/>
    </source>
</evidence>
<comment type="similarity">
    <text evidence="3 9">Belongs to the SHMT family.</text>
</comment>
<evidence type="ECO:0000256" key="5">
    <source>
        <dbReference type="ARBA" id="ARBA00022490"/>
    </source>
</evidence>
<keyword evidence="5 9" id="KW-0963">Cytoplasm</keyword>
<dbReference type="InterPro" id="IPR015424">
    <property type="entry name" value="PyrdxlP-dep_Trfase"/>
</dbReference>
<evidence type="ECO:0000313" key="13">
    <source>
        <dbReference type="Proteomes" id="UP000177811"/>
    </source>
</evidence>
<dbReference type="PROSITE" id="PS00096">
    <property type="entry name" value="SHMT"/>
    <property type="match status" value="1"/>
</dbReference>
<evidence type="ECO:0000313" key="12">
    <source>
        <dbReference type="EMBL" id="OHA03561.1"/>
    </source>
</evidence>
<dbReference type="FunFam" id="3.40.640.10:FF:000001">
    <property type="entry name" value="Serine hydroxymethyltransferase"/>
    <property type="match status" value="1"/>
</dbReference>
<comment type="caution">
    <text evidence="9">Lacks conserved residue(s) required for the propagation of feature annotation.</text>
</comment>
<comment type="subcellular location">
    <subcellularLocation>
        <location evidence="2 9">Cytoplasm</location>
    </subcellularLocation>
</comment>
<evidence type="ECO:0000256" key="8">
    <source>
        <dbReference type="ARBA" id="ARBA00022898"/>
    </source>
</evidence>
<dbReference type="GO" id="GO:0030170">
    <property type="term" value="F:pyridoxal phosphate binding"/>
    <property type="evidence" value="ECO:0007669"/>
    <property type="project" value="UniProtKB-UniRule"/>
</dbReference>
<reference evidence="12 13" key="1">
    <citation type="journal article" date="2016" name="Nat. Commun.">
        <title>Thousands of microbial genomes shed light on interconnected biogeochemical processes in an aquifer system.</title>
        <authorList>
            <person name="Anantharaman K."/>
            <person name="Brown C.T."/>
            <person name="Hug L.A."/>
            <person name="Sharon I."/>
            <person name="Castelle C.J."/>
            <person name="Probst A.J."/>
            <person name="Thomas B.C."/>
            <person name="Singh A."/>
            <person name="Wilkins M.J."/>
            <person name="Karaoz U."/>
            <person name="Brodie E.L."/>
            <person name="Williams K.H."/>
            <person name="Hubbard S.S."/>
            <person name="Banfield J.F."/>
        </authorList>
    </citation>
    <scope>NUCLEOTIDE SEQUENCE [LARGE SCALE GENOMIC DNA]</scope>
</reference>
<comment type="pathway">
    <text evidence="9">One-carbon metabolism; tetrahydrofolate interconversion.</text>
</comment>
<dbReference type="PIRSF" id="PIRSF000412">
    <property type="entry name" value="SHMT"/>
    <property type="match status" value="1"/>
</dbReference>
<dbReference type="PANTHER" id="PTHR11680:SF35">
    <property type="entry name" value="SERINE HYDROXYMETHYLTRANSFERASE 1"/>
    <property type="match status" value="1"/>
</dbReference>
<evidence type="ECO:0000256" key="6">
    <source>
        <dbReference type="ARBA" id="ARBA00022563"/>
    </source>
</evidence>
<feature type="domain" description="Serine hydroxymethyltransferase-like" evidence="11">
    <location>
        <begin position="8"/>
        <end position="396"/>
    </location>
</feature>
<evidence type="ECO:0000256" key="1">
    <source>
        <dbReference type="ARBA" id="ARBA00001933"/>
    </source>
</evidence>
<dbReference type="GO" id="GO:0008168">
    <property type="term" value="F:methyltransferase activity"/>
    <property type="evidence" value="ECO:0007669"/>
    <property type="project" value="UniProtKB-KW"/>
</dbReference>
<dbReference type="Gene3D" id="3.90.1150.10">
    <property type="entry name" value="Aspartate Aminotransferase, domain 1"/>
    <property type="match status" value="1"/>
</dbReference>
<dbReference type="EC" id="2.1.2.1" evidence="9"/>
<gene>
    <name evidence="9 12" type="primary">glyA</name>
    <name evidence="12" type="ORF">A3C16_04725</name>
</gene>
<feature type="binding site" evidence="9">
    <location>
        <begin position="128"/>
        <end position="130"/>
    </location>
    <ligand>
        <name>(6S)-5,6,7,8-tetrahydrofolate</name>
        <dbReference type="ChEBI" id="CHEBI:57453"/>
    </ligand>
</feature>
<dbReference type="NCBIfam" id="NF000586">
    <property type="entry name" value="PRK00011.1"/>
    <property type="match status" value="1"/>
</dbReference>
<evidence type="ECO:0000256" key="7">
    <source>
        <dbReference type="ARBA" id="ARBA00022679"/>
    </source>
</evidence>
<sequence length="421" mass="45614">MKKLKRALKMGDGEVAALIRAETQRQQETLNLIPSENIVSTAVREALGSVFTNKYSEGYPGKRYYGGNEFADKVETLAQERAKKVFGLNSSWHVNVQALSGSPANMAVYFALLRPGEKIMGMSLPFGGHLTHGWKASASGKLYASVQYGLTTKGLIDYAEVRRLAKHEKPKIIIAGATAYSRIIDFKAFAEIAREVGAYLMVDMAHIAGLIAAGAHPSPFPHADVITTTTHKTLRGPRGALIFSNGASAIARARGVDIPVAVDKAVFPALQGGPHDNQTAAIAVALGEALKPSFKTYGRQIVKNAKALAKELTRHGFRIVSKGTDNHLMLIDLTPMGISGKDAQERLEKAGIIVNRNTIPYDTRSPFDPSGIRIGTPAITTRGMKEREMHMIAGFVHDALTNNGINATKRNVLTLCKRFRT</sequence>
<comment type="pathway">
    <text evidence="9">Amino-acid biosynthesis; glycine biosynthesis; glycine from L-serine: step 1/1.</text>
</comment>
<organism evidence="12 13">
    <name type="scientific">Candidatus Sungbacteria bacterium RIFCSPHIGHO2_02_FULL_51_29</name>
    <dbReference type="NCBI Taxonomy" id="1802273"/>
    <lineage>
        <taxon>Bacteria</taxon>
        <taxon>Candidatus Sungiibacteriota</taxon>
    </lineage>
</organism>
<evidence type="ECO:0000256" key="4">
    <source>
        <dbReference type="ARBA" id="ARBA00011738"/>
    </source>
</evidence>
<dbReference type="GO" id="GO:0019264">
    <property type="term" value="P:glycine biosynthetic process from serine"/>
    <property type="evidence" value="ECO:0007669"/>
    <property type="project" value="UniProtKB-UniRule"/>
</dbReference>
<dbReference type="Pfam" id="PF00464">
    <property type="entry name" value="SHMT"/>
    <property type="match status" value="1"/>
</dbReference>
<accession>A0A1G2KYK5</accession>
<evidence type="ECO:0000256" key="9">
    <source>
        <dbReference type="HAMAP-Rule" id="MF_00051"/>
    </source>
</evidence>
<dbReference type="UniPathway" id="UPA00288">
    <property type="reaction ID" value="UER01023"/>
</dbReference>
<dbReference type="HAMAP" id="MF_00051">
    <property type="entry name" value="SHMT"/>
    <property type="match status" value="1"/>
</dbReference>
<dbReference type="InterPro" id="IPR015421">
    <property type="entry name" value="PyrdxlP-dep_Trfase_major"/>
</dbReference>
<keyword evidence="6 9" id="KW-0554">One-carbon metabolism</keyword>
<evidence type="ECO:0000256" key="10">
    <source>
        <dbReference type="PIRSR" id="PIRSR000412-50"/>
    </source>
</evidence>
<comment type="caution">
    <text evidence="12">The sequence shown here is derived from an EMBL/GenBank/DDBJ whole genome shotgun (WGS) entry which is preliminary data.</text>
</comment>
<keyword evidence="12" id="KW-0489">Methyltransferase</keyword>
<feature type="modified residue" description="N6-(pyridoxal phosphate)lysine" evidence="9 10">
    <location>
        <position position="232"/>
    </location>
</feature>
<protein>
    <recommendedName>
        <fullName evidence="9">Serine hydroxymethyltransferase</fullName>
        <shortName evidence="9">SHMT</shortName>
        <shortName evidence="9">Serine methylase</shortName>
        <ecNumber evidence="9">2.1.2.1</ecNumber>
    </recommendedName>
</protein>
<comment type="subunit">
    <text evidence="4 9">Homodimer.</text>
</comment>
<comment type="function">
    <text evidence="9">Catalyzes the reversible interconversion of serine and glycine with tetrahydrofolate (THF) serving as the one-carbon carrier. This reaction serves as the major source of one-carbon groups required for the biosynthesis of purines, thymidylate, methionine, and other important biomolecules. Also exhibits THF-independent aldolase activity toward beta-hydroxyamino acids, producing glycine and aldehydes, via a retro-aldol mechanism.</text>
</comment>
<dbReference type="EMBL" id="MHQL01000012">
    <property type="protein sequence ID" value="OHA03561.1"/>
    <property type="molecule type" value="Genomic_DNA"/>
</dbReference>
<keyword evidence="7 9" id="KW-0808">Transferase</keyword>
<dbReference type="InterPro" id="IPR049943">
    <property type="entry name" value="Ser_HO-MeTrfase-like"/>
</dbReference>